<keyword evidence="4" id="KW-1185">Reference proteome</keyword>
<dbReference type="SUPFAM" id="SSF51905">
    <property type="entry name" value="FAD/NAD(P)-binding domain"/>
    <property type="match status" value="1"/>
</dbReference>
<evidence type="ECO:0000259" key="2">
    <source>
        <dbReference type="Pfam" id="PF01494"/>
    </source>
</evidence>
<proteinExistence type="predicted"/>
<feature type="domain" description="FAD-binding" evidence="2">
    <location>
        <begin position="9"/>
        <end position="321"/>
    </location>
</feature>
<name>A0ABP6UZ79_9PSEU</name>
<dbReference type="Gene3D" id="3.30.9.10">
    <property type="entry name" value="D-Amino Acid Oxidase, subunit A, domain 2"/>
    <property type="match status" value="1"/>
</dbReference>
<dbReference type="Gene3D" id="3.50.50.60">
    <property type="entry name" value="FAD/NAD(P)-binding domain"/>
    <property type="match status" value="1"/>
</dbReference>
<dbReference type="Pfam" id="PF01494">
    <property type="entry name" value="FAD_binding_3"/>
    <property type="match status" value="1"/>
</dbReference>
<dbReference type="InterPro" id="IPR051704">
    <property type="entry name" value="FAD_aromatic-hydroxylase"/>
</dbReference>
<dbReference type="PRINTS" id="PR00420">
    <property type="entry name" value="RNGMNOXGNASE"/>
</dbReference>
<accession>A0ABP6UZ79</accession>
<dbReference type="Proteomes" id="UP001500689">
    <property type="component" value="Unassembled WGS sequence"/>
</dbReference>
<dbReference type="InterPro" id="IPR036188">
    <property type="entry name" value="FAD/NAD-bd_sf"/>
</dbReference>
<dbReference type="PANTHER" id="PTHR46865">
    <property type="entry name" value="OXIDOREDUCTASE-RELATED"/>
    <property type="match status" value="1"/>
</dbReference>
<dbReference type="PANTHER" id="PTHR46865:SF8">
    <property type="entry name" value="POSSIBLE OXIDOREDUCTASE"/>
    <property type="match status" value="1"/>
</dbReference>
<dbReference type="GO" id="GO:0004497">
    <property type="term" value="F:monooxygenase activity"/>
    <property type="evidence" value="ECO:0007669"/>
    <property type="project" value="UniProtKB-KW"/>
</dbReference>
<dbReference type="InterPro" id="IPR002938">
    <property type="entry name" value="FAD-bd"/>
</dbReference>
<evidence type="ECO:0000313" key="4">
    <source>
        <dbReference type="Proteomes" id="UP001500689"/>
    </source>
</evidence>
<keyword evidence="3" id="KW-0560">Oxidoreductase</keyword>
<dbReference type="EMBL" id="BAAAZN010000001">
    <property type="protein sequence ID" value="GAA3525742.1"/>
    <property type="molecule type" value="Genomic_DNA"/>
</dbReference>
<dbReference type="RefSeq" id="WP_344854921.1">
    <property type="nucleotide sequence ID" value="NZ_BAAAZN010000001.1"/>
</dbReference>
<gene>
    <name evidence="3" type="ORF">GCM10022222_05810</name>
</gene>
<feature type="region of interest" description="Disordered" evidence="1">
    <location>
        <begin position="66"/>
        <end position="97"/>
    </location>
</feature>
<reference evidence="4" key="1">
    <citation type="journal article" date="2019" name="Int. J. Syst. Evol. Microbiol.">
        <title>The Global Catalogue of Microorganisms (GCM) 10K type strain sequencing project: providing services to taxonomists for standard genome sequencing and annotation.</title>
        <authorList>
            <consortium name="The Broad Institute Genomics Platform"/>
            <consortium name="The Broad Institute Genome Sequencing Center for Infectious Disease"/>
            <person name="Wu L."/>
            <person name="Ma J."/>
        </authorList>
    </citation>
    <scope>NUCLEOTIDE SEQUENCE [LARGE SCALE GENOMIC DNA]</scope>
    <source>
        <strain evidence="4">JCM 16898</strain>
    </source>
</reference>
<protein>
    <submittedName>
        <fullName evidence="3">FAD-dependent monooxygenase</fullName>
    </submittedName>
</protein>
<organism evidence="3 4">
    <name type="scientific">Amycolatopsis ultiminotia</name>
    <dbReference type="NCBI Taxonomy" id="543629"/>
    <lineage>
        <taxon>Bacteria</taxon>
        <taxon>Bacillati</taxon>
        <taxon>Actinomycetota</taxon>
        <taxon>Actinomycetes</taxon>
        <taxon>Pseudonocardiales</taxon>
        <taxon>Pseudonocardiaceae</taxon>
        <taxon>Amycolatopsis</taxon>
    </lineage>
</organism>
<keyword evidence="3" id="KW-0503">Monooxygenase</keyword>
<comment type="caution">
    <text evidence="3">The sequence shown here is derived from an EMBL/GenBank/DDBJ whole genome shotgun (WGS) entry which is preliminary data.</text>
</comment>
<sequence>MTDTKAGRVLVVGMGVSGIAVAARLHAAGWTPVLVERASGRRTGGYFVVLFGAGKAAARRLGIDGALHDRRSPEPPVNLDRSGRARPGSATGELPGNPWVMLRGDAEQAAYAALPDGLDIRYSTVPTAIEQDADGVDVTLRNTGSGRSVTERFDLVVGADGLRSTVRSLVFGPHEKHLHRLGYLVSAFEYSGTPAGLAPGQGATMLEPGRSMWVFAFADHNPTVMLTYRTDDVDAEFTEPPAQRIRAAFGPQPLGTTLGDVLDHLDTAEAPLFDSVEQVRMPGWHRGRVVLVGDSAWCVTLYAGMGVSSGLTGADLLGTMLERHDDLETALTEWERVLRPYIERYQEGAFADRKVFMADTRTEIRLRRLLPALSKTKLGERLVRRILRFGAVIRFKNADIVDTALPDTVPEGRAGIAGAS</sequence>
<evidence type="ECO:0000256" key="1">
    <source>
        <dbReference type="SAM" id="MobiDB-lite"/>
    </source>
</evidence>
<evidence type="ECO:0000313" key="3">
    <source>
        <dbReference type="EMBL" id="GAA3525742.1"/>
    </source>
</evidence>